<dbReference type="Gene3D" id="1.20.200.10">
    <property type="entry name" value="Fumarase/aspartase (Central domain)"/>
    <property type="match status" value="1"/>
</dbReference>
<dbReference type="FunFam" id="1.20.200.10:FF:000003">
    <property type="entry name" value="Histidine ammonia-lyase"/>
    <property type="match status" value="1"/>
</dbReference>
<evidence type="ECO:0000256" key="5">
    <source>
        <dbReference type="ARBA" id="ARBA00022808"/>
    </source>
</evidence>
<sequence length="665" mass="72966">MSSSGSSSHVGDDSIYFVTVQSERRGEGGEKRPTLSLPVPFDDRTVADLVPELLKELEIMEGDRGSCNPSPSTYELRHYSEEGGEETLRPDSKAKDVIQNLDRLTLCPKKTNPRPDPYKKSIYNSMQQEQQLKLQQHFDKVLSLDGYSLSIEDLIQIGLGKYRVQLSEEAIYRVKKAREVVDRIVEGDKGVYGINTGFGRFASVPISRENVSKLQENLIRSHATCLGEPLSLMRTRLLLALRINVLAKGCSGIRLETLQQLVNALNASCLSSVPEKGTVGASGDLAPLSHLALGLMGEGEMWGPKTDWGDAKEVLNAHGLEPIHLEAKEGIALINGTQFISALGSEAYFRSKRVADQADVIAALSIDVLKGTPRAFDQDIHLLRPHQGQLLVASRLRSLLDSNVHPSEIRESHRDCNRIQDPYTMRCVPQVHGIVHDTLDFVSRILSTEINSATDNPIILANRAETISGGNFHGEYPAKVLDYLAIGVHEIANMSERRLERMVHPGYSDLPGFLAKDGGLNSGFMLAHVTAAALVSENKVLTHPSSVDSITTSGGTEDHVSMGGFAARKALSVVSHVEQVVAIELMAACQALDFHRPKKTTDPLEEVYKLVRSVVKTMDTDRFMAPDIAAVTNLIQEGKVWDVVSPYIVAYEEALHSGHTFTANK</sequence>
<evidence type="ECO:0000256" key="8">
    <source>
        <dbReference type="RuleBase" id="RU003954"/>
    </source>
</evidence>
<dbReference type="InterPro" id="IPR022313">
    <property type="entry name" value="Phe/His_NH3-lyase_AS"/>
</dbReference>
<dbReference type="GO" id="GO:0005737">
    <property type="term" value="C:cytoplasm"/>
    <property type="evidence" value="ECO:0007669"/>
    <property type="project" value="InterPro"/>
</dbReference>
<evidence type="ECO:0000256" key="2">
    <source>
        <dbReference type="ARBA" id="ARBA00007238"/>
    </source>
</evidence>
<dbReference type="InterPro" id="IPR001106">
    <property type="entry name" value="Aromatic_Lyase"/>
</dbReference>
<evidence type="ECO:0000256" key="6">
    <source>
        <dbReference type="ARBA" id="ARBA00023239"/>
    </source>
</evidence>
<evidence type="ECO:0000313" key="11">
    <source>
        <dbReference type="EnsemblMetazoa" id="Aqu2.1.42675_001"/>
    </source>
</evidence>
<dbReference type="Proteomes" id="UP000007879">
    <property type="component" value="Unassembled WGS sequence"/>
</dbReference>
<reference evidence="12" key="1">
    <citation type="journal article" date="2010" name="Nature">
        <title>The Amphimedon queenslandica genome and the evolution of animal complexity.</title>
        <authorList>
            <person name="Srivastava M."/>
            <person name="Simakov O."/>
            <person name="Chapman J."/>
            <person name="Fahey B."/>
            <person name="Gauthier M.E."/>
            <person name="Mitros T."/>
            <person name="Richards G.S."/>
            <person name="Conaco C."/>
            <person name="Dacre M."/>
            <person name="Hellsten U."/>
            <person name="Larroux C."/>
            <person name="Putnam N.H."/>
            <person name="Stanke M."/>
            <person name="Adamska M."/>
            <person name="Darling A."/>
            <person name="Degnan S.M."/>
            <person name="Oakley T.H."/>
            <person name="Plachetzki D.C."/>
            <person name="Zhai Y."/>
            <person name="Adamski M."/>
            <person name="Calcino A."/>
            <person name="Cummins S.F."/>
            <person name="Goodstein D.M."/>
            <person name="Harris C."/>
            <person name="Jackson D.J."/>
            <person name="Leys S.P."/>
            <person name="Shu S."/>
            <person name="Woodcroft B.J."/>
            <person name="Vervoort M."/>
            <person name="Kosik K.S."/>
            <person name="Manning G."/>
            <person name="Degnan B.M."/>
            <person name="Rokhsar D.S."/>
        </authorList>
    </citation>
    <scope>NUCLEOTIDE SEQUENCE [LARGE SCALE GENOMIC DNA]</scope>
</reference>
<dbReference type="AlphaFoldDB" id="A0A1X7VS79"/>
<accession>A0A1X7VS79</accession>
<dbReference type="EnsemblMetazoa" id="Aqu2.1.42675_001">
    <property type="protein sequence ID" value="Aqu2.1.42675_001"/>
    <property type="gene ID" value="Aqu2.1.42675"/>
</dbReference>
<organism evidence="11">
    <name type="scientific">Amphimedon queenslandica</name>
    <name type="common">Sponge</name>
    <dbReference type="NCBI Taxonomy" id="400682"/>
    <lineage>
        <taxon>Eukaryota</taxon>
        <taxon>Metazoa</taxon>
        <taxon>Porifera</taxon>
        <taxon>Demospongiae</taxon>
        <taxon>Heteroscleromorpha</taxon>
        <taxon>Haplosclerida</taxon>
        <taxon>Niphatidae</taxon>
        <taxon>Amphimedon</taxon>
    </lineage>
</organism>
<feature type="compositionally biased region" description="Basic and acidic residues" evidence="10">
    <location>
        <begin position="22"/>
        <end position="33"/>
    </location>
</feature>
<evidence type="ECO:0000256" key="1">
    <source>
        <dbReference type="ARBA" id="ARBA00005113"/>
    </source>
</evidence>
<dbReference type="GO" id="GO:0004397">
    <property type="term" value="F:histidine ammonia-lyase activity"/>
    <property type="evidence" value="ECO:0007669"/>
    <property type="project" value="UniProtKB-EC"/>
</dbReference>
<dbReference type="GO" id="GO:0019556">
    <property type="term" value="P:L-histidine catabolic process to glutamate and formamide"/>
    <property type="evidence" value="ECO:0007669"/>
    <property type="project" value="UniProtKB-UniPathway"/>
</dbReference>
<dbReference type="NCBIfam" id="TIGR01225">
    <property type="entry name" value="hutH"/>
    <property type="match status" value="1"/>
</dbReference>
<gene>
    <name evidence="11" type="primary">100633370</name>
</gene>
<dbReference type="GO" id="GO:0019557">
    <property type="term" value="P:L-histidine catabolic process to glutamate and formate"/>
    <property type="evidence" value="ECO:0007669"/>
    <property type="project" value="UniProtKB-UniPathway"/>
</dbReference>
<evidence type="ECO:0000256" key="7">
    <source>
        <dbReference type="ARBA" id="ARBA00049269"/>
    </source>
</evidence>
<evidence type="ECO:0000256" key="10">
    <source>
        <dbReference type="SAM" id="MobiDB-lite"/>
    </source>
</evidence>
<evidence type="ECO:0000256" key="4">
    <source>
        <dbReference type="ARBA" id="ARBA00017271"/>
    </source>
</evidence>
<dbReference type="EnsemblMetazoa" id="XM_011407600.2">
    <property type="protein sequence ID" value="XP_011405902.1"/>
    <property type="gene ID" value="LOC100633370"/>
</dbReference>
<dbReference type="OrthoDB" id="10051290at2759"/>
<dbReference type="Pfam" id="PF00221">
    <property type="entry name" value="Lyase_aromatic"/>
    <property type="match status" value="1"/>
</dbReference>
<dbReference type="InterPro" id="IPR024083">
    <property type="entry name" value="Fumarase/histidase_N"/>
</dbReference>
<dbReference type="PROSITE" id="PS00488">
    <property type="entry name" value="PAL_HISTIDASE"/>
    <property type="match status" value="1"/>
</dbReference>
<keyword evidence="12" id="KW-1185">Reference proteome</keyword>
<reference evidence="11" key="2">
    <citation type="submission" date="2017-05" db="UniProtKB">
        <authorList>
            <consortium name="EnsemblMetazoa"/>
        </authorList>
    </citation>
    <scope>IDENTIFICATION</scope>
</reference>
<keyword evidence="5 9" id="KW-0369">Histidine metabolism</keyword>
<dbReference type="KEGG" id="aqu:100633370"/>
<dbReference type="PANTHER" id="PTHR10362">
    <property type="entry name" value="HISTIDINE AMMONIA-LYASE"/>
    <property type="match status" value="1"/>
</dbReference>
<feature type="region of interest" description="Disordered" evidence="10">
    <location>
        <begin position="21"/>
        <end position="40"/>
    </location>
</feature>
<evidence type="ECO:0000256" key="3">
    <source>
        <dbReference type="ARBA" id="ARBA00012994"/>
    </source>
</evidence>
<dbReference type="InParanoid" id="A0A1X7VS79"/>
<evidence type="ECO:0000313" key="12">
    <source>
        <dbReference type="Proteomes" id="UP000007879"/>
    </source>
</evidence>
<protein>
    <recommendedName>
        <fullName evidence="4 9">Histidine ammonia-lyase</fullName>
        <ecNumber evidence="3 9">4.3.1.3</ecNumber>
    </recommendedName>
</protein>
<dbReference type="NCBIfam" id="NF006871">
    <property type="entry name" value="PRK09367.1"/>
    <property type="match status" value="1"/>
</dbReference>
<dbReference type="FunFam" id="1.10.275.10:FF:000005">
    <property type="entry name" value="Histidine ammonia-lyase"/>
    <property type="match status" value="1"/>
</dbReference>
<dbReference type="EC" id="4.3.1.3" evidence="3 9"/>
<dbReference type="SUPFAM" id="SSF48557">
    <property type="entry name" value="L-aspartase-like"/>
    <property type="match status" value="1"/>
</dbReference>
<keyword evidence="6 8" id="KW-0456">Lyase</keyword>
<comment type="pathway">
    <text evidence="1 9">Amino-acid degradation; L-histidine degradation into L-glutamate; N-formimidoyl-L-glutamate from L-histidine: step 1/3.</text>
</comment>
<evidence type="ECO:0000256" key="9">
    <source>
        <dbReference type="RuleBase" id="RU004479"/>
    </source>
</evidence>
<proteinExistence type="inferred from homology"/>
<dbReference type="UniPathway" id="UPA00379">
    <property type="reaction ID" value="UER00549"/>
</dbReference>
<dbReference type="Gene3D" id="1.10.275.10">
    <property type="entry name" value="Fumarase/aspartase (N-terminal domain)"/>
    <property type="match status" value="1"/>
</dbReference>
<dbReference type="CDD" id="cd00332">
    <property type="entry name" value="PAL-HAL"/>
    <property type="match status" value="1"/>
</dbReference>
<dbReference type="STRING" id="400682.A0A1X7VS79"/>
<name>A0A1X7VS79_AMPQE</name>
<dbReference type="InterPro" id="IPR008948">
    <property type="entry name" value="L-Aspartase-like"/>
</dbReference>
<comment type="catalytic activity">
    <reaction evidence="7 9">
        <text>L-histidine = trans-urocanate + NH4(+)</text>
        <dbReference type="Rhea" id="RHEA:21232"/>
        <dbReference type="ChEBI" id="CHEBI:17771"/>
        <dbReference type="ChEBI" id="CHEBI:28938"/>
        <dbReference type="ChEBI" id="CHEBI:57595"/>
        <dbReference type="EC" id="4.3.1.3"/>
    </reaction>
</comment>
<comment type="similarity">
    <text evidence="2 8">Belongs to the PAL/histidase family.</text>
</comment>
<dbReference type="InterPro" id="IPR005921">
    <property type="entry name" value="HutH"/>
</dbReference>